<evidence type="ECO:0000313" key="4">
    <source>
        <dbReference type="Proteomes" id="UP000837801"/>
    </source>
</evidence>
<dbReference type="EMBL" id="CAKXYY010000011">
    <property type="protein sequence ID" value="CAH2353523.1"/>
    <property type="molecule type" value="Genomic_DNA"/>
</dbReference>
<protein>
    <recommendedName>
        <fullName evidence="5">Cell wall protein</fullName>
    </recommendedName>
</protein>
<dbReference type="AlphaFoldDB" id="A0A9P0QRB1"/>
<dbReference type="Proteomes" id="UP000837801">
    <property type="component" value="Unassembled WGS sequence"/>
</dbReference>
<gene>
    <name evidence="3" type="ORF">CLIB1423_11S01618</name>
</gene>
<reference evidence="3" key="1">
    <citation type="submission" date="2022-03" db="EMBL/GenBank/DDBJ databases">
        <authorList>
            <person name="Legras J.-L."/>
            <person name="Devillers H."/>
            <person name="Grondin C."/>
        </authorList>
    </citation>
    <scope>NUCLEOTIDE SEQUENCE</scope>
    <source>
        <strain evidence="3">CLIB 1423</strain>
    </source>
</reference>
<evidence type="ECO:0000256" key="2">
    <source>
        <dbReference type="SAM" id="SignalP"/>
    </source>
</evidence>
<feature type="signal peptide" evidence="2">
    <location>
        <begin position="1"/>
        <end position="19"/>
    </location>
</feature>
<evidence type="ECO:0000256" key="1">
    <source>
        <dbReference type="SAM" id="MobiDB-lite"/>
    </source>
</evidence>
<comment type="caution">
    <text evidence="3">The sequence shown here is derived from an EMBL/GenBank/DDBJ whole genome shotgun (WGS) entry which is preliminary data.</text>
</comment>
<keyword evidence="4" id="KW-1185">Reference proteome</keyword>
<feature type="chain" id="PRO_5040176169" description="Cell wall protein" evidence="2">
    <location>
        <begin position="20"/>
        <end position="238"/>
    </location>
</feature>
<accession>A0A9P0QRB1</accession>
<sequence>MLLVFFLIPFLYLIKDSESNFVEELQIRSRPVVDDYTTTLDEKILYPTKNGESYLFQLVDPAYYTSPKFYYDHDEEQTIVYIDNGKFYLRTTNDYLSAYVDPPDYSNAFSTIKQQDGSVRLALNPRSEANTFKALVQSNSVSNNKIVSLHTSGDFILDSQTFYLEGISNITAYHPTTSSTSSSTSTTIRRTSSSRSSTTRSMSSTSSTSSAVLRGNADRANTVPDITFLIGIVLNIMA</sequence>
<evidence type="ECO:0008006" key="5">
    <source>
        <dbReference type="Google" id="ProtNLM"/>
    </source>
</evidence>
<organism evidence="3 4">
    <name type="scientific">[Candida] railenensis</name>
    <dbReference type="NCBI Taxonomy" id="45579"/>
    <lineage>
        <taxon>Eukaryota</taxon>
        <taxon>Fungi</taxon>
        <taxon>Dikarya</taxon>
        <taxon>Ascomycota</taxon>
        <taxon>Saccharomycotina</taxon>
        <taxon>Pichiomycetes</taxon>
        <taxon>Debaryomycetaceae</taxon>
        <taxon>Kurtzmaniella</taxon>
    </lineage>
</organism>
<proteinExistence type="predicted"/>
<evidence type="ECO:0000313" key="3">
    <source>
        <dbReference type="EMBL" id="CAH2353523.1"/>
    </source>
</evidence>
<feature type="compositionally biased region" description="Low complexity" evidence="1">
    <location>
        <begin position="176"/>
        <end position="210"/>
    </location>
</feature>
<keyword evidence="2" id="KW-0732">Signal</keyword>
<name>A0A9P0QRB1_9ASCO</name>
<feature type="region of interest" description="Disordered" evidence="1">
    <location>
        <begin position="175"/>
        <end position="212"/>
    </location>
</feature>